<dbReference type="InterPro" id="IPR029063">
    <property type="entry name" value="SAM-dependent_MTases_sf"/>
</dbReference>
<dbReference type="EMBL" id="JASXSV010000010">
    <property type="protein sequence ID" value="MDP0589081.1"/>
    <property type="molecule type" value="Genomic_DNA"/>
</dbReference>
<dbReference type="Proteomes" id="UP001178148">
    <property type="component" value="Unassembled WGS sequence"/>
</dbReference>
<organism evidence="3 4">
    <name type="scientific">Candidatus Endonucleibacter bathymodioli</name>
    <dbReference type="NCBI Taxonomy" id="539814"/>
    <lineage>
        <taxon>Bacteria</taxon>
        <taxon>Pseudomonadati</taxon>
        <taxon>Pseudomonadota</taxon>
        <taxon>Gammaproteobacteria</taxon>
        <taxon>Oceanospirillales</taxon>
        <taxon>Endozoicomonadaceae</taxon>
        <taxon>Candidatus Endonucleibacter</taxon>
    </lineage>
</organism>
<reference evidence="3 4" key="1">
    <citation type="journal article" date="2023" name="bioRxiv">
        <title>An intranuclear bacterial parasite of deep-sea mussels expresses apoptosis inhibitors acquired from its host.</title>
        <authorList>
            <person name="Gonzalez Porras M.A."/>
            <person name="Assie A."/>
            <person name="Tietjen M."/>
            <person name="Violette M."/>
            <person name="Kleiner M."/>
            <person name="Gruber-Vodicka H."/>
            <person name="Dubilier N."/>
            <person name="Leisch N."/>
        </authorList>
    </citation>
    <scope>NUCLEOTIDE SEQUENCE [LARGE SCALE GENOMIC DNA]</scope>
    <source>
        <strain evidence="3">IAP13</strain>
    </source>
</reference>
<evidence type="ECO:0000313" key="4">
    <source>
        <dbReference type="Proteomes" id="UP001178148"/>
    </source>
</evidence>
<dbReference type="GO" id="GO:0003677">
    <property type="term" value="F:DNA binding"/>
    <property type="evidence" value="ECO:0007669"/>
    <property type="project" value="InterPro"/>
</dbReference>
<evidence type="ECO:0000259" key="2">
    <source>
        <dbReference type="Pfam" id="PF02384"/>
    </source>
</evidence>
<keyword evidence="3" id="KW-0489">Methyltransferase</keyword>
<sequence>MTDAHIAKIMTLFDQKEEVAHIARSVRMEKIAENDFNLSVSSYVEAKDTREVVNITDLNNAIKTTVSKIDTLSRDIDVIVTEIEGSEA</sequence>
<comment type="similarity">
    <text evidence="1">Belongs to the N(4)/N(6)-methyltransferase family.</text>
</comment>
<accession>A0AA90SMQ2</accession>
<feature type="domain" description="DNA methylase adenine-specific" evidence="2">
    <location>
        <begin position="1"/>
        <end position="51"/>
    </location>
</feature>
<dbReference type="AlphaFoldDB" id="A0AA90SMQ2"/>
<dbReference type="Gene3D" id="3.40.50.150">
    <property type="entry name" value="Vaccinia Virus protein VP39"/>
    <property type="match status" value="1"/>
</dbReference>
<evidence type="ECO:0000313" key="3">
    <source>
        <dbReference type="EMBL" id="MDP0589081.1"/>
    </source>
</evidence>
<gene>
    <name evidence="3" type="ORF">QS748_07740</name>
</gene>
<dbReference type="SUPFAM" id="SSF53335">
    <property type="entry name" value="S-adenosyl-L-methionine-dependent methyltransferases"/>
    <property type="match status" value="1"/>
</dbReference>
<proteinExistence type="inferred from homology"/>
<dbReference type="InterPro" id="IPR003356">
    <property type="entry name" value="DNA_methylase_A-5"/>
</dbReference>
<keyword evidence="4" id="KW-1185">Reference proteome</keyword>
<dbReference type="GO" id="GO:0008170">
    <property type="term" value="F:N-methyltransferase activity"/>
    <property type="evidence" value="ECO:0007669"/>
    <property type="project" value="InterPro"/>
</dbReference>
<protein>
    <submittedName>
        <fullName evidence="3">N-6 DNA methylase</fullName>
    </submittedName>
</protein>
<dbReference type="GO" id="GO:0032259">
    <property type="term" value="P:methylation"/>
    <property type="evidence" value="ECO:0007669"/>
    <property type="project" value="UniProtKB-KW"/>
</dbReference>
<evidence type="ECO:0000256" key="1">
    <source>
        <dbReference type="ARBA" id="ARBA00006594"/>
    </source>
</evidence>
<name>A0AA90SMQ2_9GAMM</name>
<comment type="caution">
    <text evidence="3">The sequence shown here is derived from an EMBL/GenBank/DDBJ whole genome shotgun (WGS) entry which is preliminary data.</text>
</comment>
<dbReference type="Pfam" id="PF02384">
    <property type="entry name" value="N6_Mtase"/>
    <property type="match status" value="1"/>
</dbReference>
<keyword evidence="3" id="KW-0808">Transferase</keyword>